<dbReference type="InterPro" id="IPR005666">
    <property type="entry name" value="Sulph_transpt1"/>
</dbReference>
<dbReference type="InterPro" id="IPR027417">
    <property type="entry name" value="P-loop_NTPase"/>
</dbReference>
<protein>
    <recommendedName>
        <fullName evidence="9">Carnitine transport ATP-binding protein OpuCA</fullName>
        <ecNumber evidence="8">7.6.2.9</ecNumber>
    </recommendedName>
</protein>
<dbReference type="Gene3D" id="3.40.50.300">
    <property type="entry name" value="P-loop containing nucleotide triphosphate hydrolases"/>
    <property type="match status" value="1"/>
</dbReference>
<dbReference type="GO" id="GO:0043190">
    <property type="term" value="C:ATP-binding cassette (ABC) transporter complex"/>
    <property type="evidence" value="ECO:0007669"/>
    <property type="project" value="InterPro"/>
</dbReference>
<dbReference type="GO" id="GO:0015419">
    <property type="term" value="F:ABC-type sulfate transporter activity"/>
    <property type="evidence" value="ECO:0007669"/>
    <property type="project" value="InterPro"/>
</dbReference>
<sequence length="354" mass="40019">MHVEVRGLNKHFGNFHAVKDVNFEITKGHLIGLLGPSGGGKTSILRMLAGLETPDAGEIVFHGQVVNNLPPQERGIGFVFQNYALFKHMTVFDNIAFGLKVKKANKSFIRDRVMELVELTGLKGFEKRYPQQLSGGQRQRVAFARALAPEPQLLLLDEPFAAIDAKIRQELRSWLRELIERVGITSIFVTHDQDEAIEVADEIMIINQGRLEQKGTPWDIYKEPKTTFVATFIGESTLIENAAELKGFKPAEGSQPTKALIRPEYIEVGDREEFDVASATEKGIVKHLQFRGSEWLVEVEVNGHKLVTYRSLEKETLQVGQEIAVLVHRAYLFNDERSWIQENSLKEDPMPVYI</sequence>
<dbReference type="InterPro" id="IPR050093">
    <property type="entry name" value="ABC_SmlMolc_Importer"/>
</dbReference>
<evidence type="ECO:0000256" key="5">
    <source>
        <dbReference type="ARBA" id="ARBA00023032"/>
    </source>
</evidence>
<feature type="domain" description="ABC transporter" evidence="10">
    <location>
        <begin position="3"/>
        <end position="233"/>
    </location>
</feature>
<dbReference type="STRING" id="44251.PDUR_07380"/>
<keyword evidence="12" id="KW-1185">Reference proteome</keyword>
<evidence type="ECO:0000259" key="10">
    <source>
        <dbReference type="PROSITE" id="PS50893"/>
    </source>
</evidence>
<proteinExistence type="predicted"/>
<dbReference type="NCBIfam" id="TIGR00968">
    <property type="entry name" value="3a0106s01"/>
    <property type="match status" value="1"/>
</dbReference>
<evidence type="ECO:0000256" key="3">
    <source>
        <dbReference type="ARBA" id="ARBA00022840"/>
    </source>
</evidence>
<dbReference type="FunFam" id="3.40.50.300:FF:000425">
    <property type="entry name" value="Probable ABC transporter, ATP-binding subunit"/>
    <property type="match status" value="1"/>
</dbReference>
<keyword evidence="4" id="KW-1278">Translocase</keyword>
<dbReference type="Gene3D" id="2.40.50.140">
    <property type="entry name" value="Nucleic acid-binding proteins"/>
    <property type="match status" value="1"/>
</dbReference>
<dbReference type="InterPro" id="IPR003593">
    <property type="entry name" value="AAA+_ATPase"/>
</dbReference>
<evidence type="ECO:0000256" key="1">
    <source>
        <dbReference type="ARBA" id="ARBA00022448"/>
    </source>
</evidence>
<dbReference type="InterPro" id="IPR003439">
    <property type="entry name" value="ABC_transporter-like_ATP-bd"/>
</dbReference>
<comment type="catalytic activity">
    <reaction evidence="6">
        <text>a quaternary ammonium(out) + ATP + H2O = a quaternary ammonium(in) + ADP + phosphate + H(+)</text>
        <dbReference type="Rhea" id="RHEA:11036"/>
        <dbReference type="ChEBI" id="CHEBI:15377"/>
        <dbReference type="ChEBI" id="CHEBI:15378"/>
        <dbReference type="ChEBI" id="CHEBI:30616"/>
        <dbReference type="ChEBI" id="CHEBI:35267"/>
        <dbReference type="ChEBI" id="CHEBI:43474"/>
        <dbReference type="ChEBI" id="CHEBI:456216"/>
        <dbReference type="EC" id="7.6.2.9"/>
    </reaction>
</comment>
<dbReference type="RefSeq" id="WP_042205655.1">
    <property type="nucleotide sequence ID" value="NZ_CP009288.1"/>
</dbReference>
<evidence type="ECO:0000313" key="11">
    <source>
        <dbReference type="EMBL" id="AIQ11777.1"/>
    </source>
</evidence>
<dbReference type="Pfam" id="PF00005">
    <property type="entry name" value="ABC_tran"/>
    <property type="match status" value="1"/>
</dbReference>
<dbReference type="SUPFAM" id="SSF52540">
    <property type="entry name" value="P-loop containing nucleoside triphosphate hydrolases"/>
    <property type="match status" value="1"/>
</dbReference>
<name>A0A089HKZ4_PAEDU</name>
<dbReference type="EMBL" id="CP009288">
    <property type="protein sequence ID" value="AIQ11777.1"/>
    <property type="molecule type" value="Genomic_DNA"/>
</dbReference>
<dbReference type="PANTHER" id="PTHR42781:SF4">
    <property type="entry name" value="SPERMIDINE_PUTRESCINE IMPORT ATP-BINDING PROTEIN POTA"/>
    <property type="match status" value="1"/>
</dbReference>
<dbReference type="InterPro" id="IPR013611">
    <property type="entry name" value="Transp-assoc_OB_typ2"/>
</dbReference>
<reference evidence="11 12" key="1">
    <citation type="submission" date="2014-08" db="EMBL/GenBank/DDBJ databases">
        <title>Comparative genomics of the Paenibacillus odorifer group.</title>
        <authorList>
            <person name="den Bakker H.C."/>
            <person name="Tsai Y.-C."/>
            <person name="Martin N."/>
            <person name="Korlach J."/>
            <person name="Wiedmann M."/>
        </authorList>
    </citation>
    <scope>NUCLEOTIDE SEQUENCE [LARGE SCALE GENOMIC DNA]</scope>
    <source>
        <strain evidence="11 12">DSM 1735</strain>
    </source>
</reference>
<keyword evidence="1" id="KW-0813">Transport</keyword>
<dbReference type="PROSITE" id="PS50893">
    <property type="entry name" value="ABC_TRANSPORTER_2"/>
    <property type="match status" value="1"/>
</dbReference>
<dbReference type="GO" id="GO:0016887">
    <property type="term" value="F:ATP hydrolysis activity"/>
    <property type="evidence" value="ECO:0007669"/>
    <property type="project" value="InterPro"/>
</dbReference>
<dbReference type="EC" id="7.6.2.9" evidence="8"/>
<gene>
    <name evidence="11" type="ORF">PDUR_07380</name>
</gene>
<evidence type="ECO:0000256" key="4">
    <source>
        <dbReference type="ARBA" id="ARBA00022967"/>
    </source>
</evidence>
<dbReference type="InterPro" id="IPR008995">
    <property type="entry name" value="Mo/tungstate-bd_C_term_dom"/>
</dbReference>
<evidence type="ECO:0000256" key="8">
    <source>
        <dbReference type="ARBA" id="ARBA00066388"/>
    </source>
</evidence>
<evidence type="ECO:0000256" key="2">
    <source>
        <dbReference type="ARBA" id="ARBA00022741"/>
    </source>
</evidence>
<organism evidence="11 12">
    <name type="scientific">Paenibacillus durus</name>
    <name type="common">Paenibacillus azotofixans</name>
    <dbReference type="NCBI Taxonomy" id="44251"/>
    <lineage>
        <taxon>Bacteria</taxon>
        <taxon>Bacillati</taxon>
        <taxon>Bacillota</taxon>
        <taxon>Bacilli</taxon>
        <taxon>Bacillales</taxon>
        <taxon>Paenibacillaceae</taxon>
        <taxon>Paenibacillus</taxon>
    </lineage>
</organism>
<dbReference type="PANTHER" id="PTHR42781">
    <property type="entry name" value="SPERMIDINE/PUTRESCINE IMPORT ATP-BINDING PROTEIN POTA"/>
    <property type="match status" value="1"/>
</dbReference>
<dbReference type="GO" id="GO:0005524">
    <property type="term" value="F:ATP binding"/>
    <property type="evidence" value="ECO:0007669"/>
    <property type="project" value="UniProtKB-KW"/>
</dbReference>
<keyword evidence="5" id="KW-0764">Sulfate transport</keyword>
<evidence type="ECO:0000256" key="9">
    <source>
        <dbReference type="ARBA" id="ARBA00070305"/>
    </source>
</evidence>
<comment type="subunit">
    <text evidence="7">The complex is composed of two ATP-binding proteins (OpuCA), two transmembrane proteins (OpuCB and OpuCD) and a solute-binding protein (OpuCC).</text>
</comment>
<evidence type="ECO:0000313" key="12">
    <source>
        <dbReference type="Proteomes" id="UP000029409"/>
    </source>
</evidence>
<dbReference type="InterPro" id="IPR012340">
    <property type="entry name" value="NA-bd_OB-fold"/>
</dbReference>
<dbReference type="OrthoDB" id="9802264at2"/>
<dbReference type="GO" id="GO:0015418">
    <property type="term" value="F:ABC-type quaternary ammonium compound transporting activity"/>
    <property type="evidence" value="ECO:0007669"/>
    <property type="project" value="UniProtKB-EC"/>
</dbReference>
<dbReference type="eggNOG" id="COG3842">
    <property type="taxonomic scope" value="Bacteria"/>
</dbReference>
<dbReference type="AlphaFoldDB" id="A0A089HKZ4"/>
<evidence type="ECO:0000256" key="6">
    <source>
        <dbReference type="ARBA" id="ARBA00052482"/>
    </source>
</evidence>
<dbReference type="PROSITE" id="PS00211">
    <property type="entry name" value="ABC_TRANSPORTER_1"/>
    <property type="match status" value="1"/>
</dbReference>
<dbReference type="Proteomes" id="UP000029409">
    <property type="component" value="Chromosome"/>
</dbReference>
<accession>A0A089HKZ4</accession>
<dbReference type="InterPro" id="IPR017871">
    <property type="entry name" value="ABC_transporter-like_CS"/>
</dbReference>
<dbReference type="Pfam" id="PF08402">
    <property type="entry name" value="TOBE_2"/>
    <property type="match status" value="1"/>
</dbReference>
<dbReference type="SUPFAM" id="SSF50331">
    <property type="entry name" value="MOP-like"/>
    <property type="match status" value="1"/>
</dbReference>
<evidence type="ECO:0000256" key="7">
    <source>
        <dbReference type="ARBA" id="ARBA00063934"/>
    </source>
</evidence>
<dbReference type="KEGG" id="pdu:PDUR_07380"/>
<keyword evidence="3" id="KW-0067">ATP-binding</keyword>
<dbReference type="SMART" id="SM00382">
    <property type="entry name" value="AAA"/>
    <property type="match status" value="1"/>
</dbReference>
<keyword evidence="2" id="KW-0547">Nucleotide-binding</keyword>